<protein>
    <recommendedName>
        <fullName evidence="1">DUF3616 domain-containing protein</fullName>
    </recommendedName>
</protein>
<keyword evidence="3" id="KW-1185">Reference proteome</keyword>
<accession>A0ABM9E059</accession>
<comment type="caution">
    <text evidence="2">The sequence shown here is derived from an EMBL/GenBank/DDBJ whole genome shotgun (WGS) entry which is preliminary data.</text>
</comment>
<name>A0ABM9E059_9HYPH</name>
<evidence type="ECO:0000313" key="2">
    <source>
        <dbReference type="EMBL" id="CAH2402344.1"/>
    </source>
</evidence>
<dbReference type="InterPro" id="IPR022060">
    <property type="entry name" value="DUF3616"/>
</dbReference>
<dbReference type="Pfam" id="PF12275">
    <property type="entry name" value="DUF3616"/>
    <property type="match status" value="1"/>
</dbReference>
<evidence type="ECO:0000259" key="1">
    <source>
        <dbReference type="Pfam" id="PF12275"/>
    </source>
</evidence>
<proteinExistence type="predicted"/>
<sequence>MAKNPAQRVRLDYAAVASEDLLHNLSGLAADGSLLWTVSDEGRTVECLAAHEAGYVLTRQYRIDDLIARWPGAGESKGGAELDLEAVDVAQGALWLCGSHCHVRLASDNDDKDLLRSKIRARPSRHLLARIALKDNASRLGKVKVAPRKGVGSIRGVLASDPYLKPFLDLPSKENGLDIEGLLVTENEVLLGLRGPRLDNSAVVVHLRLNKDLDVKSYRLSFLDLGSLAIRDLSRNGGAIFIIAGPVGDAMEPFRLYRWHPAATPLIQHPEKLYDWPTGSEKPEGLCFLERNGKPGHLIVYDRPDKSRIKGSAYEADWMAID</sequence>
<dbReference type="RefSeq" id="WP_254019000.1">
    <property type="nucleotide sequence ID" value="NZ_CAKXZT010000126.1"/>
</dbReference>
<dbReference type="Proteomes" id="UP001153050">
    <property type="component" value="Unassembled WGS sequence"/>
</dbReference>
<gene>
    <name evidence="2" type="ORF">MES5069_310080</name>
</gene>
<feature type="domain" description="DUF3616" evidence="1">
    <location>
        <begin position="24"/>
        <end position="312"/>
    </location>
</feature>
<dbReference type="EMBL" id="CAKXZT010000126">
    <property type="protein sequence ID" value="CAH2402344.1"/>
    <property type="molecule type" value="Genomic_DNA"/>
</dbReference>
<reference evidence="2 3" key="1">
    <citation type="submission" date="2022-03" db="EMBL/GenBank/DDBJ databases">
        <authorList>
            <person name="Brunel B."/>
        </authorList>
    </citation>
    <scope>NUCLEOTIDE SEQUENCE [LARGE SCALE GENOMIC DNA]</scope>
    <source>
        <strain evidence="2">STM5069sample</strain>
    </source>
</reference>
<organism evidence="2 3">
    <name type="scientific">Mesorhizobium escarrei</name>
    <dbReference type="NCBI Taxonomy" id="666018"/>
    <lineage>
        <taxon>Bacteria</taxon>
        <taxon>Pseudomonadati</taxon>
        <taxon>Pseudomonadota</taxon>
        <taxon>Alphaproteobacteria</taxon>
        <taxon>Hyphomicrobiales</taxon>
        <taxon>Phyllobacteriaceae</taxon>
        <taxon>Mesorhizobium</taxon>
    </lineage>
</organism>
<evidence type="ECO:0000313" key="3">
    <source>
        <dbReference type="Proteomes" id="UP001153050"/>
    </source>
</evidence>